<feature type="region of interest" description="Disordered" evidence="1">
    <location>
        <begin position="112"/>
        <end position="136"/>
    </location>
</feature>
<proteinExistence type="predicted"/>
<dbReference type="AlphaFoldDB" id="K3ZK87"/>
<sequence>MERRRRREGRVDEHVDGEAGGVLAAHWILQGHDCPEEDGVVVGGNHAWLPQAAFELRPARPVEVQAGHRGRVGDPDGGADGPVGAGVGDLRRCAVRFVLHVPVGAVDEAVEDLPGGEGGSPREGKGSRFGIHGVGI</sequence>
<evidence type="ECO:0000256" key="1">
    <source>
        <dbReference type="SAM" id="MobiDB-lite"/>
    </source>
</evidence>
<reference evidence="3" key="1">
    <citation type="journal article" date="2012" name="Nat. Biotechnol.">
        <title>Reference genome sequence of the model plant Setaria.</title>
        <authorList>
            <person name="Bennetzen J.L."/>
            <person name="Schmutz J."/>
            <person name="Wang H."/>
            <person name="Percifield R."/>
            <person name="Hawkins J."/>
            <person name="Pontaroli A.C."/>
            <person name="Estep M."/>
            <person name="Feng L."/>
            <person name="Vaughn J.N."/>
            <person name="Grimwood J."/>
            <person name="Jenkins J."/>
            <person name="Barry K."/>
            <person name="Lindquist E."/>
            <person name="Hellsten U."/>
            <person name="Deshpande S."/>
            <person name="Wang X."/>
            <person name="Wu X."/>
            <person name="Mitros T."/>
            <person name="Triplett J."/>
            <person name="Yang X."/>
            <person name="Ye C.Y."/>
            <person name="Mauro-Herrera M."/>
            <person name="Wang L."/>
            <person name="Li P."/>
            <person name="Sharma M."/>
            <person name="Sharma R."/>
            <person name="Ronald P.C."/>
            <person name="Panaud O."/>
            <person name="Kellogg E.A."/>
            <person name="Brutnell T.P."/>
            <person name="Doust A.N."/>
            <person name="Tuskan G.A."/>
            <person name="Rokhsar D."/>
            <person name="Devos K.M."/>
        </authorList>
    </citation>
    <scope>NUCLEOTIDE SEQUENCE [LARGE SCALE GENOMIC DNA]</scope>
    <source>
        <strain evidence="3">cv. Yugu1</strain>
    </source>
</reference>
<dbReference type="EnsemblPlants" id="KQK95946">
    <property type="protein sequence ID" value="KQK95946"/>
    <property type="gene ID" value="SETIT_026993mg"/>
</dbReference>
<reference evidence="2" key="2">
    <citation type="submission" date="2018-08" db="UniProtKB">
        <authorList>
            <consortium name="EnsemblPlants"/>
        </authorList>
    </citation>
    <scope>IDENTIFICATION</scope>
    <source>
        <strain evidence="2">Yugu1</strain>
    </source>
</reference>
<dbReference type="EMBL" id="AGNK02005263">
    <property type="status" value="NOT_ANNOTATED_CDS"/>
    <property type="molecule type" value="Genomic_DNA"/>
</dbReference>
<organism evidence="2 3">
    <name type="scientific">Setaria italica</name>
    <name type="common">Foxtail millet</name>
    <name type="synonym">Panicum italicum</name>
    <dbReference type="NCBI Taxonomy" id="4555"/>
    <lineage>
        <taxon>Eukaryota</taxon>
        <taxon>Viridiplantae</taxon>
        <taxon>Streptophyta</taxon>
        <taxon>Embryophyta</taxon>
        <taxon>Tracheophyta</taxon>
        <taxon>Spermatophyta</taxon>
        <taxon>Magnoliopsida</taxon>
        <taxon>Liliopsida</taxon>
        <taxon>Poales</taxon>
        <taxon>Poaceae</taxon>
        <taxon>PACMAD clade</taxon>
        <taxon>Panicoideae</taxon>
        <taxon>Panicodae</taxon>
        <taxon>Paniceae</taxon>
        <taxon>Cenchrinae</taxon>
        <taxon>Setaria</taxon>
    </lineage>
</organism>
<evidence type="ECO:0000313" key="2">
    <source>
        <dbReference type="EnsemblPlants" id="KQK95946"/>
    </source>
</evidence>
<dbReference type="Gramene" id="KQK95946">
    <property type="protein sequence ID" value="KQK95946"/>
    <property type="gene ID" value="SETIT_026993mg"/>
</dbReference>
<accession>K3ZK87</accession>
<evidence type="ECO:0000313" key="3">
    <source>
        <dbReference type="Proteomes" id="UP000004995"/>
    </source>
</evidence>
<dbReference type="InParanoid" id="K3ZK87"/>
<name>K3ZK87_SETIT</name>
<dbReference type="Proteomes" id="UP000004995">
    <property type="component" value="Unassembled WGS sequence"/>
</dbReference>
<dbReference type="HOGENOM" id="CLU_1879025_0_0_1"/>
<protein>
    <submittedName>
        <fullName evidence="2">Uncharacterized protein</fullName>
    </submittedName>
</protein>
<keyword evidence="3" id="KW-1185">Reference proteome</keyword>